<proteinExistence type="predicted"/>
<name>A0A559CGY5_STREE</name>
<sequence>VKSISNNVLEVEVYYYSFNLLYKTKLKKSFHYKTHIIKVFKHLIICVFSYFKDFYPPIIQS</sequence>
<dbReference type="Proteomes" id="UP000315060">
    <property type="component" value="Unassembled WGS sequence"/>
</dbReference>
<comment type="caution">
    <text evidence="1">The sequence shown here is derived from an EMBL/GenBank/DDBJ whole genome shotgun (WGS) entry which is preliminary data.</text>
</comment>
<feature type="non-terminal residue" evidence="1">
    <location>
        <position position="1"/>
    </location>
</feature>
<evidence type="ECO:0000313" key="1">
    <source>
        <dbReference type="EMBL" id="TVX68048.1"/>
    </source>
</evidence>
<reference evidence="1 2" key="1">
    <citation type="submission" date="2019-07" db="EMBL/GenBank/DDBJ databases">
        <authorList>
            <person name="Mohale T."/>
        </authorList>
    </citation>
    <scope>NUCLEOTIDE SEQUENCE [LARGE SCALE GENOMIC DNA]</scope>
    <source>
        <strain evidence="1 2">NTPn 59</strain>
    </source>
</reference>
<dbReference type="AlphaFoldDB" id="A0A559CGY5"/>
<dbReference type="EMBL" id="VMYC01000167">
    <property type="protein sequence ID" value="TVX68048.1"/>
    <property type="molecule type" value="Genomic_DNA"/>
</dbReference>
<organism evidence="1 2">
    <name type="scientific">Streptococcus pneumoniae</name>
    <dbReference type="NCBI Taxonomy" id="1313"/>
    <lineage>
        <taxon>Bacteria</taxon>
        <taxon>Bacillati</taxon>
        <taxon>Bacillota</taxon>
        <taxon>Bacilli</taxon>
        <taxon>Lactobacillales</taxon>
        <taxon>Streptococcaceae</taxon>
        <taxon>Streptococcus</taxon>
    </lineage>
</organism>
<protein>
    <submittedName>
        <fullName evidence="1">Uncharacterized protein</fullName>
    </submittedName>
</protein>
<evidence type="ECO:0000313" key="2">
    <source>
        <dbReference type="Proteomes" id="UP000315060"/>
    </source>
</evidence>
<gene>
    <name evidence="1" type="ORF">AZJ28_09350</name>
</gene>
<accession>A0A559CGY5</accession>